<evidence type="ECO:0000259" key="12">
    <source>
        <dbReference type="PROSITE" id="PS50072"/>
    </source>
</evidence>
<dbReference type="OrthoDB" id="442970at2759"/>
<dbReference type="GO" id="GO:0004550">
    <property type="term" value="F:nucleoside diphosphate kinase activity"/>
    <property type="evidence" value="ECO:0007669"/>
    <property type="project" value="TreeGrafter"/>
</dbReference>
<gene>
    <name evidence="13" type="ORF">AZE42_05203</name>
</gene>
<keyword evidence="9" id="KW-0418">Kinase</keyword>
<dbReference type="Gene3D" id="2.40.100.10">
    <property type="entry name" value="Cyclophilin-like"/>
    <property type="match status" value="1"/>
</dbReference>
<dbReference type="GO" id="GO:0006227">
    <property type="term" value="P:dUDP biosynthetic process"/>
    <property type="evidence" value="ECO:0007669"/>
    <property type="project" value="TreeGrafter"/>
</dbReference>
<dbReference type="STRING" id="180088.A0A1J8PIT9"/>
<dbReference type="PRINTS" id="PR00153">
    <property type="entry name" value="CSAPPISMRASE"/>
</dbReference>
<keyword evidence="14" id="KW-1185">Reference proteome</keyword>
<dbReference type="InterPro" id="IPR002130">
    <property type="entry name" value="Cyclophilin-type_PPIase_dom"/>
</dbReference>
<dbReference type="GO" id="GO:0005634">
    <property type="term" value="C:nucleus"/>
    <property type="evidence" value="ECO:0007669"/>
    <property type="project" value="TreeGrafter"/>
</dbReference>
<evidence type="ECO:0000256" key="11">
    <source>
        <dbReference type="SAM" id="MobiDB-lite"/>
    </source>
</evidence>
<dbReference type="Pfam" id="PF02223">
    <property type="entry name" value="Thymidylate_kin"/>
    <property type="match status" value="1"/>
</dbReference>
<feature type="region of interest" description="Disordered" evidence="11">
    <location>
        <begin position="254"/>
        <end position="367"/>
    </location>
</feature>
<keyword evidence="7" id="KW-0545">Nucleotide biosynthesis</keyword>
<evidence type="ECO:0000256" key="4">
    <source>
        <dbReference type="ARBA" id="ARBA00012980"/>
    </source>
</evidence>
<protein>
    <recommendedName>
        <fullName evidence="5">Thymidylate kinase</fullName>
        <ecNumber evidence="4">2.7.4.9</ecNumber>
    </recommendedName>
</protein>
<evidence type="ECO:0000313" key="14">
    <source>
        <dbReference type="Proteomes" id="UP000183567"/>
    </source>
</evidence>
<dbReference type="EC" id="2.7.4.9" evidence="4"/>
<evidence type="ECO:0000256" key="5">
    <source>
        <dbReference type="ARBA" id="ARBA00017144"/>
    </source>
</evidence>
<feature type="compositionally biased region" description="Basic and acidic residues" evidence="11">
    <location>
        <begin position="473"/>
        <end position="490"/>
    </location>
</feature>
<proteinExistence type="inferred from homology"/>
<evidence type="ECO:0000256" key="6">
    <source>
        <dbReference type="ARBA" id="ARBA00022679"/>
    </source>
</evidence>
<dbReference type="GO" id="GO:0003755">
    <property type="term" value="F:peptidyl-prolyl cis-trans isomerase activity"/>
    <property type="evidence" value="ECO:0007669"/>
    <property type="project" value="UniProtKB-EC"/>
</dbReference>
<dbReference type="InterPro" id="IPR018094">
    <property type="entry name" value="Thymidylate_kinase"/>
</dbReference>
<keyword evidence="10" id="KW-0067">ATP-binding</keyword>
<dbReference type="PANTHER" id="PTHR10344:SF1">
    <property type="entry name" value="THYMIDYLATE KINASE"/>
    <property type="match status" value="1"/>
</dbReference>
<feature type="compositionally biased region" description="Basic residues" evidence="11">
    <location>
        <begin position="496"/>
        <end position="507"/>
    </location>
</feature>
<name>A0A1J8PIT9_9AGAM</name>
<organism evidence="13 14">
    <name type="scientific">Rhizopogon vesiculosus</name>
    <dbReference type="NCBI Taxonomy" id="180088"/>
    <lineage>
        <taxon>Eukaryota</taxon>
        <taxon>Fungi</taxon>
        <taxon>Dikarya</taxon>
        <taxon>Basidiomycota</taxon>
        <taxon>Agaricomycotina</taxon>
        <taxon>Agaricomycetes</taxon>
        <taxon>Agaricomycetidae</taxon>
        <taxon>Boletales</taxon>
        <taxon>Suillineae</taxon>
        <taxon>Rhizopogonaceae</taxon>
        <taxon>Rhizopogon</taxon>
    </lineage>
</organism>
<dbReference type="GO" id="GO:0005829">
    <property type="term" value="C:cytosol"/>
    <property type="evidence" value="ECO:0007669"/>
    <property type="project" value="TreeGrafter"/>
</dbReference>
<feature type="domain" description="PPIase cyclophilin-type" evidence="12">
    <location>
        <begin position="12"/>
        <end position="180"/>
    </location>
</feature>
<dbReference type="GO" id="GO:0006233">
    <property type="term" value="P:dTDP biosynthetic process"/>
    <property type="evidence" value="ECO:0007669"/>
    <property type="project" value="InterPro"/>
</dbReference>
<evidence type="ECO:0000256" key="10">
    <source>
        <dbReference type="ARBA" id="ARBA00022840"/>
    </source>
</evidence>
<keyword evidence="6" id="KW-0808">Transferase</keyword>
<evidence type="ECO:0000313" key="13">
    <source>
        <dbReference type="EMBL" id="OJA07707.1"/>
    </source>
</evidence>
<feature type="region of interest" description="Disordered" evidence="11">
    <location>
        <begin position="198"/>
        <end position="242"/>
    </location>
</feature>
<dbReference type="Proteomes" id="UP000183567">
    <property type="component" value="Unassembled WGS sequence"/>
</dbReference>
<dbReference type="Gene3D" id="3.40.50.300">
    <property type="entry name" value="P-loop containing nucleotide triphosphate hydrolases"/>
    <property type="match status" value="1"/>
</dbReference>
<dbReference type="PROSITE" id="PS50072">
    <property type="entry name" value="CSA_PPIASE_2"/>
    <property type="match status" value="1"/>
</dbReference>
<evidence type="ECO:0000256" key="1">
    <source>
        <dbReference type="ARBA" id="ARBA00000971"/>
    </source>
</evidence>
<dbReference type="Pfam" id="PF00160">
    <property type="entry name" value="Pro_isomerase"/>
    <property type="match status" value="1"/>
</dbReference>
<evidence type="ECO:0000256" key="7">
    <source>
        <dbReference type="ARBA" id="ARBA00022727"/>
    </source>
</evidence>
<dbReference type="SUPFAM" id="SSF52540">
    <property type="entry name" value="P-loop containing nucleoside triphosphate hydrolases"/>
    <property type="match status" value="1"/>
</dbReference>
<dbReference type="InterPro" id="IPR039430">
    <property type="entry name" value="Thymidylate_kin-like_dom"/>
</dbReference>
<comment type="caution">
    <text evidence="13">The sequence shown here is derived from an EMBL/GenBank/DDBJ whole genome shotgun (WGS) entry which is preliminary data.</text>
</comment>
<dbReference type="InterPro" id="IPR027417">
    <property type="entry name" value="P-loop_NTPase"/>
</dbReference>
<dbReference type="EMBL" id="LVVM01006582">
    <property type="protein sequence ID" value="OJA07707.1"/>
    <property type="molecule type" value="Genomic_DNA"/>
</dbReference>
<dbReference type="CDD" id="cd01672">
    <property type="entry name" value="TMPK"/>
    <property type="match status" value="1"/>
</dbReference>
<comment type="pathway">
    <text evidence="2">Pyrimidine metabolism; dTTP biosynthesis.</text>
</comment>
<evidence type="ECO:0000256" key="3">
    <source>
        <dbReference type="ARBA" id="ARBA00009776"/>
    </source>
</evidence>
<evidence type="ECO:0000256" key="9">
    <source>
        <dbReference type="ARBA" id="ARBA00022777"/>
    </source>
</evidence>
<dbReference type="SUPFAM" id="SSF50891">
    <property type="entry name" value="Cyclophilin-like"/>
    <property type="match status" value="1"/>
</dbReference>
<dbReference type="GO" id="GO:0006235">
    <property type="term" value="P:dTTP biosynthetic process"/>
    <property type="evidence" value="ECO:0007669"/>
    <property type="project" value="TreeGrafter"/>
</dbReference>
<dbReference type="GO" id="GO:0005524">
    <property type="term" value="F:ATP binding"/>
    <property type="evidence" value="ECO:0007669"/>
    <property type="project" value="UniProtKB-KW"/>
</dbReference>
<feature type="compositionally biased region" description="Basic and acidic residues" evidence="11">
    <location>
        <begin position="198"/>
        <end position="225"/>
    </location>
</feature>
<evidence type="ECO:0000256" key="8">
    <source>
        <dbReference type="ARBA" id="ARBA00022741"/>
    </source>
</evidence>
<dbReference type="NCBIfam" id="TIGR00041">
    <property type="entry name" value="DTMP_kinase"/>
    <property type="match status" value="1"/>
</dbReference>
<dbReference type="PANTHER" id="PTHR10344">
    <property type="entry name" value="THYMIDYLATE KINASE"/>
    <property type="match status" value="1"/>
</dbReference>
<dbReference type="InterPro" id="IPR029000">
    <property type="entry name" value="Cyclophilin-like_dom_sf"/>
</dbReference>
<comment type="catalytic activity">
    <reaction evidence="1">
        <text>[protein]-peptidylproline (omega=180) = [protein]-peptidylproline (omega=0)</text>
        <dbReference type="Rhea" id="RHEA:16237"/>
        <dbReference type="Rhea" id="RHEA-COMP:10747"/>
        <dbReference type="Rhea" id="RHEA-COMP:10748"/>
        <dbReference type="ChEBI" id="CHEBI:83833"/>
        <dbReference type="ChEBI" id="CHEBI:83834"/>
        <dbReference type="EC" id="5.2.1.8"/>
    </reaction>
</comment>
<dbReference type="AlphaFoldDB" id="A0A1J8PIT9"/>
<keyword evidence="8" id="KW-0547">Nucleotide-binding</keyword>
<accession>A0A1J8PIT9</accession>
<dbReference type="FunFam" id="3.40.50.300:FF:000679">
    <property type="entry name" value="Thymidylate kinase"/>
    <property type="match status" value="1"/>
</dbReference>
<feature type="region of interest" description="Disordered" evidence="11">
    <location>
        <begin position="400"/>
        <end position="445"/>
    </location>
</feature>
<reference evidence="13 14" key="1">
    <citation type="submission" date="2016-03" db="EMBL/GenBank/DDBJ databases">
        <title>Comparative genomics of the ectomycorrhizal sister species Rhizopogon vinicolor and Rhizopogon vesiculosus (Basidiomycota: Boletales) reveals a divergence of the mating type B locus.</title>
        <authorList>
            <person name="Mujic A.B."/>
            <person name="Kuo A."/>
            <person name="Tritt A."/>
            <person name="Lipzen A."/>
            <person name="Chen C."/>
            <person name="Johnson J."/>
            <person name="Sharma A."/>
            <person name="Barry K."/>
            <person name="Grigoriev I.V."/>
            <person name="Spatafora J.W."/>
        </authorList>
    </citation>
    <scope>NUCLEOTIDE SEQUENCE [LARGE SCALE GENOMIC DNA]</scope>
    <source>
        <strain evidence="13 14">AM-OR11-056</strain>
    </source>
</reference>
<comment type="similarity">
    <text evidence="3">Belongs to the thymidylate kinase family.</text>
</comment>
<feature type="region of interest" description="Disordered" evidence="11">
    <location>
        <begin position="473"/>
        <end position="508"/>
    </location>
</feature>
<dbReference type="GO" id="GO:0004798">
    <property type="term" value="F:dTMP kinase activity"/>
    <property type="evidence" value="ECO:0007669"/>
    <property type="project" value="UniProtKB-EC"/>
</dbReference>
<sequence>MALPTNGRVVIDTTAGEIDIELWSKETPKACRNFIALALEGQGLLHFETKLVSSFGGQVIMMVLSSIGQIVPGFLVQTGDRTGTGGGGESFYGEPFEDEVHPRLRFAHRGLVAMANNGEKNSNDSQFFITLDRADELHGKHTLFGRVMGDTLYNVMKIGEMEIDKNERPVYPPKIKSITILDNPFPDIIPRITAAEKRAQQRARENAQREREEAERRRGAKKDVKLLSFGGDDEEEAEPVTFKKKKIARPDLIDNPNATIIPMPEALLGPPKKSKEHPQERAPEKESSQPPTKHEQSSKSNKSEGLDKDIKKIRETHAKEKASGSDARRAEIEQMEDEIRKLTRKREGGEDSDDEAARKKAKKTKSYLEEELAKYSKGRGLQKKGKGRKDEGDVLAALNSFRGLLQSNTRLGTDDAEEEGDDMVGSGSGAVPGVEDPGIEVDDDRGFIGHALHFPKDDGEESRKAERDYEVIDPRQRGARAREEERERKQTAMKQKNGRQRGRRMSSTKRGAFVVIEGLDKSGKSTQASLLHDRLQGSQDAGDTAPPKVVLLKFPDRTTAIGKMIDAYLRSESDLDDHAIHLLFSANRWELASTIMAYLTQGTTVLADRYAFSGIAFTARKGLSYEWCRAPEVGLPAPDLTLFLNISPEVAAARGGYGLERYEREDVQTGVRQVFDKIGRAVQDEGEGKWVEIDAGKNKEEVAEDLWRAIEPLVTGVHGPINKLWETA</sequence>
<dbReference type="HAMAP" id="MF_00165">
    <property type="entry name" value="Thymidylate_kinase"/>
    <property type="match status" value="1"/>
</dbReference>
<evidence type="ECO:0000256" key="2">
    <source>
        <dbReference type="ARBA" id="ARBA00004992"/>
    </source>
</evidence>
<feature type="compositionally biased region" description="Basic and acidic residues" evidence="11">
    <location>
        <begin position="276"/>
        <end position="349"/>
    </location>
</feature>